<evidence type="ECO:0000313" key="3">
    <source>
        <dbReference type="Proteomes" id="UP000008710"/>
    </source>
</evidence>
<feature type="compositionally biased region" description="Polar residues" evidence="1">
    <location>
        <begin position="8"/>
        <end position="25"/>
    </location>
</feature>
<dbReference type="KEGG" id="rha:RHA1_ro00771"/>
<sequence>MRTGIDAASTSRASPARITRTSSALYTCAPAHENLERTRPCPRSYEFSPDLADRRRDRRDDPDRLAQHQPRADGAGQHRHAVPSSSGDVRSAGGAAHQ</sequence>
<accession>Q0SIN0</accession>
<dbReference type="HOGENOM" id="CLU_2331801_0_0_11"/>
<protein>
    <submittedName>
        <fullName evidence="2">Uncharacterized protein</fullName>
    </submittedName>
</protein>
<organism evidence="2 3">
    <name type="scientific">Rhodococcus jostii (strain RHA1)</name>
    <dbReference type="NCBI Taxonomy" id="101510"/>
    <lineage>
        <taxon>Bacteria</taxon>
        <taxon>Bacillati</taxon>
        <taxon>Actinomycetota</taxon>
        <taxon>Actinomycetes</taxon>
        <taxon>Mycobacteriales</taxon>
        <taxon>Nocardiaceae</taxon>
        <taxon>Rhodococcus</taxon>
    </lineage>
</organism>
<reference evidence="3" key="1">
    <citation type="journal article" date="2006" name="Proc. Natl. Acad. Sci. U.S.A.">
        <title>The complete genome of Rhodococcus sp. RHA1 provides insights into a catabolic powerhouse.</title>
        <authorList>
            <person name="McLeod M.P."/>
            <person name="Warren R.L."/>
            <person name="Hsiao W.W.L."/>
            <person name="Araki N."/>
            <person name="Myhre M."/>
            <person name="Fernandes C."/>
            <person name="Miyazawa D."/>
            <person name="Wong W."/>
            <person name="Lillquist A.L."/>
            <person name="Wang D."/>
            <person name="Dosanjh M."/>
            <person name="Hara H."/>
            <person name="Petrescu A."/>
            <person name="Morin R.D."/>
            <person name="Yang G."/>
            <person name="Stott J.M."/>
            <person name="Schein J.E."/>
            <person name="Shin H."/>
            <person name="Smailus D."/>
            <person name="Siddiqui A.S."/>
            <person name="Marra M.A."/>
            <person name="Jones S.J.M."/>
            <person name="Holt R."/>
            <person name="Brinkman F.S.L."/>
            <person name="Miyauchi K."/>
            <person name="Fukuda M."/>
            <person name="Davies J.E."/>
            <person name="Mohn W.W."/>
            <person name="Eltis L.D."/>
        </authorList>
    </citation>
    <scope>NUCLEOTIDE SEQUENCE [LARGE SCALE GENOMIC DNA]</scope>
    <source>
        <strain evidence="3">RHA1</strain>
    </source>
</reference>
<dbReference type="Proteomes" id="UP000008710">
    <property type="component" value="Chromosome"/>
</dbReference>
<evidence type="ECO:0000256" key="1">
    <source>
        <dbReference type="SAM" id="MobiDB-lite"/>
    </source>
</evidence>
<dbReference type="EMBL" id="CP000431">
    <property type="protein sequence ID" value="ABG92606.1"/>
    <property type="molecule type" value="Genomic_DNA"/>
</dbReference>
<dbReference type="AlphaFoldDB" id="Q0SIN0"/>
<feature type="compositionally biased region" description="Basic and acidic residues" evidence="1">
    <location>
        <begin position="51"/>
        <end position="66"/>
    </location>
</feature>
<gene>
    <name evidence="2" type="ordered locus">RHA1_ro00771</name>
</gene>
<proteinExistence type="predicted"/>
<evidence type="ECO:0000313" key="2">
    <source>
        <dbReference type="EMBL" id="ABG92606.1"/>
    </source>
</evidence>
<name>Q0SIN0_RHOJR</name>
<feature type="region of interest" description="Disordered" evidence="1">
    <location>
        <begin position="1"/>
        <end position="98"/>
    </location>
</feature>